<name>A0A5J4YP12_PORPP</name>
<dbReference type="Proteomes" id="UP000324585">
    <property type="component" value="Unassembled WGS sequence"/>
</dbReference>
<dbReference type="AlphaFoldDB" id="A0A5J4YP12"/>
<comment type="caution">
    <text evidence="2">The sequence shown here is derived from an EMBL/GenBank/DDBJ whole genome shotgun (WGS) entry which is preliminary data.</text>
</comment>
<gene>
    <name evidence="2" type="ORF">FVE85_9310</name>
</gene>
<feature type="region of interest" description="Disordered" evidence="1">
    <location>
        <begin position="181"/>
        <end position="249"/>
    </location>
</feature>
<keyword evidence="3" id="KW-1185">Reference proteome</keyword>
<evidence type="ECO:0000256" key="1">
    <source>
        <dbReference type="SAM" id="MobiDB-lite"/>
    </source>
</evidence>
<sequence length="407" mass="45818">MASKENQSACANFVPDRSGVDEWATNALLKPVPLKEARCSAVPSDVAWVCFAWQQKDDDERRDTSRIHVRGYLGARMKQEYPLEHAGGGLYACILPVKAGRHVYWYYVNGDYKINTLDLLESGRQEVRIEGNKTRLMLTVTEADLGKVIGPSLSAIEPSAPKPAPVASTADVNQRRKLFLKRGSQKQPSAQADTENKNTDTGHGATAEASHRETQRKSLRDSIGGRLRRSLRKSFGGASRQPQSEEKVQISKPVIEKLTPERAEQLINGKGGMKENIAEMDRNNDASSIHMHICIIEMREQLGQHNTFETFLEMRNCAALSLRWLKVQSPASEPHRKIRRDGTQHITNAIEAFERGMRNPAEVEQFALNRELYAQLHEWRAEAFEQLGEPDKAPAERKRAEEIRACL</sequence>
<protein>
    <submittedName>
        <fullName evidence="2">Uncharacterized protein</fullName>
    </submittedName>
</protein>
<feature type="compositionally biased region" description="Basic and acidic residues" evidence="1">
    <location>
        <begin position="209"/>
        <end position="220"/>
    </location>
</feature>
<evidence type="ECO:0000313" key="3">
    <source>
        <dbReference type="Proteomes" id="UP000324585"/>
    </source>
</evidence>
<proteinExistence type="predicted"/>
<organism evidence="2 3">
    <name type="scientific">Porphyridium purpureum</name>
    <name type="common">Red alga</name>
    <name type="synonym">Porphyridium cruentum</name>
    <dbReference type="NCBI Taxonomy" id="35688"/>
    <lineage>
        <taxon>Eukaryota</taxon>
        <taxon>Rhodophyta</taxon>
        <taxon>Bangiophyceae</taxon>
        <taxon>Porphyridiales</taxon>
        <taxon>Porphyridiaceae</taxon>
        <taxon>Porphyridium</taxon>
    </lineage>
</organism>
<reference evidence="3" key="1">
    <citation type="journal article" date="2019" name="Nat. Commun.">
        <title>Expansion of phycobilisome linker gene families in mesophilic red algae.</title>
        <authorList>
            <person name="Lee J."/>
            <person name="Kim D."/>
            <person name="Bhattacharya D."/>
            <person name="Yoon H.S."/>
        </authorList>
    </citation>
    <scope>NUCLEOTIDE SEQUENCE [LARGE SCALE GENOMIC DNA]</scope>
    <source>
        <strain evidence="3">CCMP 1328</strain>
    </source>
</reference>
<accession>A0A5J4YP12</accession>
<dbReference type="EMBL" id="VRMN01000008">
    <property type="protein sequence ID" value="KAA8493038.1"/>
    <property type="molecule type" value="Genomic_DNA"/>
</dbReference>
<evidence type="ECO:0000313" key="2">
    <source>
        <dbReference type="EMBL" id="KAA8493038.1"/>
    </source>
</evidence>